<reference evidence="5" key="1">
    <citation type="submission" date="2022-03" db="EMBL/GenBank/DDBJ databases">
        <authorList>
            <person name="Sayadi A."/>
        </authorList>
    </citation>
    <scope>NUCLEOTIDE SEQUENCE</scope>
</reference>
<gene>
    <name evidence="5" type="ORF">ACAOBT_LOCUS11848</name>
</gene>
<keyword evidence="3" id="KW-0539">Nucleus</keyword>
<evidence type="ECO:0000256" key="3">
    <source>
        <dbReference type="ARBA" id="ARBA00023242"/>
    </source>
</evidence>
<dbReference type="AlphaFoldDB" id="A0A9P0KK70"/>
<dbReference type="PANTHER" id="PTHR15367">
    <property type="entry name" value="DNA-DIRECTED RNA POLYMERASE III"/>
    <property type="match status" value="1"/>
</dbReference>
<evidence type="ECO:0008006" key="7">
    <source>
        <dbReference type="Google" id="ProtNLM"/>
    </source>
</evidence>
<feature type="compositionally biased region" description="Acidic residues" evidence="4">
    <location>
        <begin position="195"/>
        <end position="210"/>
    </location>
</feature>
<proteinExistence type="inferred from homology"/>
<evidence type="ECO:0000313" key="6">
    <source>
        <dbReference type="Proteomes" id="UP001152888"/>
    </source>
</evidence>
<dbReference type="Proteomes" id="UP001152888">
    <property type="component" value="Unassembled WGS sequence"/>
</dbReference>
<comment type="similarity">
    <text evidence="2">Belongs to the eukaryotic RPC7 RNA polymerase subunit family.</text>
</comment>
<organism evidence="5 6">
    <name type="scientific">Acanthoscelides obtectus</name>
    <name type="common">Bean weevil</name>
    <name type="synonym">Bruchus obtectus</name>
    <dbReference type="NCBI Taxonomy" id="200917"/>
    <lineage>
        <taxon>Eukaryota</taxon>
        <taxon>Metazoa</taxon>
        <taxon>Ecdysozoa</taxon>
        <taxon>Arthropoda</taxon>
        <taxon>Hexapoda</taxon>
        <taxon>Insecta</taxon>
        <taxon>Pterygota</taxon>
        <taxon>Neoptera</taxon>
        <taxon>Endopterygota</taxon>
        <taxon>Coleoptera</taxon>
        <taxon>Polyphaga</taxon>
        <taxon>Cucujiformia</taxon>
        <taxon>Chrysomeloidea</taxon>
        <taxon>Chrysomelidae</taxon>
        <taxon>Bruchinae</taxon>
        <taxon>Bruchini</taxon>
        <taxon>Acanthoscelides</taxon>
    </lineage>
</organism>
<dbReference type="GO" id="GO:0005666">
    <property type="term" value="C:RNA polymerase III complex"/>
    <property type="evidence" value="ECO:0007669"/>
    <property type="project" value="TreeGrafter"/>
</dbReference>
<comment type="caution">
    <text evidence="5">The sequence shown here is derived from an EMBL/GenBank/DDBJ whole genome shotgun (WGS) entry which is preliminary data.</text>
</comment>
<protein>
    <recommendedName>
        <fullName evidence="7">DNA-directed RNA polymerase III subunit</fullName>
    </recommendedName>
</protein>
<name>A0A9P0KK70_ACAOB</name>
<evidence type="ECO:0000256" key="1">
    <source>
        <dbReference type="ARBA" id="ARBA00004123"/>
    </source>
</evidence>
<evidence type="ECO:0000256" key="2">
    <source>
        <dbReference type="ARBA" id="ARBA00008352"/>
    </source>
</evidence>
<feature type="region of interest" description="Disordered" evidence="4">
    <location>
        <begin position="143"/>
        <end position="210"/>
    </location>
</feature>
<dbReference type="InterPro" id="IPR024661">
    <property type="entry name" value="RNA_pol_III_Rpc31"/>
</dbReference>
<dbReference type="EMBL" id="CAKOFQ010006841">
    <property type="protein sequence ID" value="CAH1975916.1"/>
    <property type="molecule type" value="Genomic_DNA"/>
</dbReference>
<feature type="compositionally biased region" description="Polar residues" evidence="4">
    <location>
        <begin position="16"/>
        <end position="33"/>
    </location>
</feature>
<accession>A0A9P0KK70</accession>
<feature type="compositionally biased region" description="Acidic residues" evidence="4">
    <location>
        <begin position="151"/>
        <end position="184"/>
    </location>
</feature>
<feature type="region of interest" description="Disordered" evidence="4">
    <location>
        <begin position="1"/>
        <end position="41"/>
    </location>
</feature>
<evidence type="ECO:0000313" key="5">
    <source>
        <dbReference type="EMBL" id="CAH1975916.1"/>
    </source>
</evidence>
<comment type="subcellular location">
    <subcellularLocation>
        <location evidence="1">Nucleus</location>
    </subcellularLocation>
</comment>
<dbReference type="PANTHER" id="PTHR15367:SF2">
    <property type="entry name" value="DNA-DIRECTED RNA POLYMERASE III SUBUNIT"/>
    <property type="match status" value="1"/>
</dbReference>
<dbReference type="GO" id="GO:0006383">
    <property type="term" value="P:transcription by RNA polymerase III"/>
    <property type="evidence" value="ECO:0007669"/>
    <property type="project" value="InterPro"/>
</dbReference>
<keyword evidence="6" id="KW-1185">Reference proteome</keyword>
<sequence>MAGRGRGRGGRGGATRTFNREQLSQMGITSNETLPGPVTQPPPLYPLMDRKPVPLTQSPEMDYLLILRQDFIDRMQISGSYLKMPESKSNQAEQTIDKLVAQLPRVKEKFVWKLFPSELRPKAMAKRVRKKVQEDVNVEKRLEVLEKIEEKSDDVEEKPKNDDEDDEMEQIDEIEEDEEMDEGTDYANNYFDNGENYEDEDDALEDGPIY</sequence>
<dbReference type="Pfam" id="PF11705">
    <property type="entry name" value="RNA_pol_3_Rpc31"/>
    <property type="match status" value="1"/>
</dbReference>
<evidence type="ECO:0000256" key="4">
    <source>
        <dbReference type="SAM" id="MobiDB-lite"/>
    </source>
</evidence>